<organism evidence="3 4">
    <name type="scientific">Tritrichomonas foetus</name>
    <dbReference type="NCBI Taxonomy" id="1144522"/>
    <lineage>
        <taxon>Eukaryota</taxon>
        <taxon>Metamonada</taxon>
        <taxon>Parabasalia</taxon>
        <taxon>Tritrichomonadida</taxon>
        <taxon>Tritrichomonadidae</taxon>
        <taxon>Tritrichomonas</taxon>
    </lineage>
</organism>
<dbReference type="AlphaFoldDB" id="A0A1J4JD19"/>
<name>A0A1J4JD19_9EUKA</name>
<dbReference type="GO" id="GO:0008270">
    <property type="term" value="F:zinc ion binding"/>
    <property type="evidence" value="ECO:0007669"/>
    <property type="project" value="UniProtKB-KW"/>
</dbReference>
<dbReference type="Pfam" id="PF10551">
    <property type="entry name" value="MULE"/>
    <property type="match status" value="1"/>
</dbReference>
<gene>
    <name evidence="3" type="ORF">TRFO_09642</name>
</gene>
<keyword evidence="1" id="KW-0863">Zinc-finger</keyword>
<dbReference type="InterPro" id="IPR007527">
    <property type="entry name" value="Znf_SWIM"/>
</dbReference>
<evidence type="ECO:0000313" key="3">
    <source>
        <dbReference type="EMBL" id="OHS97086.1"/>
    </source>
</evidence>
<comment type="caution">
    <text evidence="3">The sequence shown here is derived from an EMBL/GenBank/DDBJ whole genome shotgun (WGS) entry which is preliminary data.</text>
</comment>
<evidence type="ECO:0000259" key="2">
    <source>
        <dbReference type="PROSITE" id="PS50966"/>
    </source>
</evidence>
<dbReference type="Proteomes" id="UP000179807">
    <property type="component" value="Unassembled WGS sequence"/>
</dbReference>
<dbReference type="GO" id="GO:0006355">
    <property type="term" value="P:regulation of DNA-templated transcription"/>
    <property type="evidence" value="ECO:0007669"/>
    <property type="project" value="InterPro"/>
</dbReference>
<dbReference type="PROSITE" id="PS50966">
    <property type="entry name" value="ZF_SWIM"/>
    <property type="match status" value="1"/>
</dbReference>
<keyword evidence="1" id="KW-0479">Metal-binding</keyword>
<sequence length="748" mass="87118">MDYLKMAFPDAESLKLYLKNRAFEEGYKLCSRDGKLSSIQRFYCSIGGRKQSKNGHCSVCNYHFSFHLIKYRDASKEQIEFLGTQVDDPSNLYSIFVFHPKCSSNFQHNHSIDPRPFVRNIISTEIKQNLLKFYNIDASISFLQRYLNEMHSIELGSRDISKLISSMRNCSDYLNTEELASYHKKNGGLVFFKDANINEDEEKFVKREAVLSITEEELTNLKRYGDVIFLDMTHFRTVLNWNLVPVVLISNNRTILYGGFLAAASFTKELYIWLLEILTRELEGILKCIISDSDTSLIPAIQLFPGIKNICCTWHKKKKLISIISRTSLTQTQKDEILNLYNVAVTTRSKDKFSKVIEQMKTTCSEVSIFLEHDLIPNQKMFCFCYSLDTIHLGYNVSSPSESANNQIKSYSRKKDYSLLEMRSHFNFIEKNCLLNNYCKNSRCKIPQNELSYFLSHFFEKRIVLEIIGSFIKSKRLILKVSENFSVIDEKNDEIFEIKKNNCSCNKLETDGLPCSHLIKYLIVTKNEFKLKMIMRRWFKEEISENEINEATIQFAKFINTEFKEEILNMTDSITTIYQFSSEEVKKPNQHAVQLSNASLLKSHISQIAYDIGNDQNAFNQIEEILENFMKEYNNSKALNQFEKEKTFDETIKVIEIPGNRRKKMKRINIYDHNICKAQKKNCKLCLSVSHKFEKCPYINNFRKWVSTLHIIPSSKVGCRLCQQKSSHNASNCVFAATFRKNYISKPA</sequence>
<keyword evidence="4" id="KW-1185">Reference proteome</keyword>
<keyword evidence="1" id="KW-0862">Zinc</keyword>
<dbReference type="InterPro" id="IPR031052">
    <property type="entry name" value="FHY3/FAR1"/>
</dbReference>
<dbReference type="RefSeq" id="XP_068350223.1">
    <property type="nucleotide sequence ID" value="XM_068494970.1"/>
</dbReference>
<dbReference type="VEuPathDB" id="TrichDB:TRFO_09642"/>
<evidence type="ECO:0000313" key="4">
    <source>
        <dbReference type="Proteomes" id="UP000179807"/>
    </source>
</evidence>
<dbReference type="OrthoDB" id="1749428at2759"/>
<dbReference type="GeneID" id="94829674"/>
<dbReference type="PANTHER" id="PTHR31669:SF251">
    <property type="entry name" value="PROTEIN FAR1-RELATED SEQUENCE"/>
    <property type="match status" value="1"/>
</dbReference>
<proteinExistence type="predicted"/>
<reference evidence="3" key="1">
    <citation type="submission" date="2016-10" db="EMBL/GenBank/DDBJ databases">
        <authorList>
            <person name="Benchimol M."/>
            <person name="Almeida L.G."/>
            <person name="Vasconcelos A.T."/>
            <person name="Perreira-Neves A."/>
            <person name="Rosa I.A."/>
            <person name="Tasca T."/>
            <person name="Bogo M.R."/>
            <person name="de Souza W."/>
        </authorList>
    </citation>
    <scope>NUCLEOTIDE SEQUENCE [LARGE SCALE GENOMIC DNA]</scope>
    <source>
        <strain evidence="3">K</strain>
    </source>
</reference>
<feature type="domain" description="SWIM-type" evidence="2">
    <location>
        <begin position="485"/>
        <end position="526"/>
    </location>
</feature>
<dbReference type="PANTHER" id="PTHR31669">
    <property type="entry name" value="PROTEIN FAR1-RELATED SEQUENCE 10-RELATED"/>
    <property type="match status" value="1"/>
</dbReference>
<evidence type="ECO:0000256" key="1">
    <source>
        <dbReference type="PROSITE-ProRule" id="PRU00325"/>
    </source>
</evidence>
<dbReference type="InterPro" id="IPR018289">
    <property type="entry name" value="MULE_transposase_dom"/>
</dbReference>
<protein>
    <recommendedName>
        <fullName evidence="2">SWIM-type domain-containing protein</fullName>
    </recommendedName>
</protein>
<dbReference type="EMBL" id="MLAK01001137">
    <property type="protein sequence ID" value="OHS97086.1"/>
    <property type="molecule type" value="Genomic_DNA"/>
</dbReference>
<accession>A0A1J4JD19</accession>